<comment type="caution">
    <text evidence="1">The sequence shown here is derived from an EMBL/GenBank/DDBJ whole genome shotgun (WGS) entry which is preliminary data.</text>
</comment>
<gene>
    <name evidence="1" type="primary">jg17796</name>
    <name evidence="1" type="ORF">PAEG_LOCUS5338</name>
</gene>
<dbReference type="EMBL" id="CAKXAJ010018095">
    <property type="protein sequence ID" value="CAH2217448.1"/>
    <property type="molecule type" value="Genomic_DNA"/>
</dbReference>
<accession>A0A8S4QRK8</accession>
<keyword evidence="2" id="KW-1185">Reference proteome</keyword>
<evidence type="ECO:0000313" key="1">
    <source>
        <dbReference type="EMBL" id="CAH2217448.1"/>
    </source>
</evidence>
<dbReference type="AlphaFoldDB" id="A0A8S4QRK8"/>
<reference evidence="1" key="1">
    <citation type="submission" date="2022-03" db="EMBL/GenBank/DDBJ databases">
        <authorList>
            <person name="Lindestad O."/>
        </authorList>
    </citation>
    <scope>NUCLEOTIDE SEQUENCE</scope>
</reference>
<proteinExistence type="predicted"/>
<sequence length="76" mass="8567">VFFDEELARKICMYIGFGVPVIFDFSYAAIRLYSDDTLRVRPEELVLPPRLFPPQSRIVAMLCSGLKGEVEGAIIS</sequence>
<feature type="non-terminal residue" evidence="1">
    <location>
        <position position="1"/>
    </location>
</feature>
<organism evidence="1 2">
    <name type="scientific">Pararge aegeria aegeria</name>
    <dbReference type="NCBI Taxonomy" id="348720"/>
    <lineage>
        <taxon>Eukaryota</taxon>
        <taxon>Metazoa</taxon>
        <taxon>Ecdysozoa</taxon>
        <taxon>Arthropoda</taxon>
        <taxon>Hexapoda</taxon>
        <taxon>Insecta</taxon>
        <taxon>Pterygota</taxon>
        <taxon>Neoptera</taxon>
        <taxon>Endopterygota</taxon>
        <taxon>Lepidoptera</taxon>
        <taxon>Glossata</taxon>
        <taxon>Ditrysia</taxon>
        <taxon>Papilionoidea</taxon>
        <taxon>Nymphalidae</taxon>
        <taxon>Satyrinae</taxon>
        <taxon>Satyrini</taxon>
        <taxon>Parargina</taxon>
        <taxon>Pararge</taxon>
    </lineage>
</organism>
<dbReference type="Proteomes" id="UP000838756">
    <property type="component" value="Unassembled WGS sequence"/>
</dbReference>
<name>A0A8S4QRK8_9NEOP</name>
<protein>
    <submittedName>
        <fullName evidence="1">Jg17796 protein</fullName>
    </submittedName>
</protein>
<evidence type="ECO:0000313" key="2">
    <source>
        <dbReference type="Proteomes" id="UP000838756"/>
    </source>
</evidence>